<dbReference type="SUPFAM" id="SSF69318">
    <property type="entry name" value="Integrin alpha N-terminal domain"/>
    <property type="match status" value="1"/>
</dbReference>
<evidence type="ECO:0000256" key="1">
    <source>
        <dbReference type="ARBA" id="ARBA00022729"/>
    </source>
</evidence>
<dbReference type="InterPro" id="IPR013517">
    <property type="entry name" value="FG-GAP"/>
</dbReference>
<feature type="chain" id="PRO_5015331633" description="VCBS repeat-containing protein" evidence="2">
    <location>
        <begin position="32"/>
        <end position="247"/>
    </location>
</feature>
<reference evidence="3 4" key="1">
    <citation type="submission" date="2018-03" db="EMBL/GenBank/DDBJ databases">
        <authorList>
            <person name="Keele B.F."/>
        </authorList>
    </citation>
    <scope>NUCLEOTIDE SEQUENCE [LARGE SCALE GENOMIC DNA]</scope>
    <source>
        <strain evidence="3 4">CECT 8599</strain>
    </source>
</reference>
<keyword evidence="1 2" id="KW-0732">Signal</keyword>
<evidence type="ECO:0000256" key="2">
    <source>
        <dbReference type="SAM" id="SignalP"/>
    </source>
</evidence>
<evidence type="ECO:0000313" key="4">
    <source>
        <dbReference type="Proteomes" id="UP000244880"/>
    </source>
</evidence>
<dbReference type="AlphaFoldDB" id="A0A2R8BFK6"/>
<gene>
    <name evidence="3" type="ORF">ASD8599_02644</name>
</gene>
<accession>A0A2R8BFK6</accession>
<feature type="signal peptide" evidence="2">
    <location>
        <begin position="1"/>
        <end position="31"/>
    </location>
</feature>
<dbReference type="Proteomes" id="UP000244880">
    <property type="component" value="Unassembled WGS sequence"/>
</dbReference>
<dbReference type="Pfam" id="PF13517">
    <property type="entry name" value="FG-GAP_3"/>
    <property type="match status" value="1"/>
</dbReference>
<dbReference type="EMBL" id="OMOR01000001">
    <property type="protein sequence ID" value="SPH21893.1"/>
    <property type="molecule type" value="Genomic_DNA"/>
</dbReference>
<dbReference type="RefSeq" id="WP_108828917.1">
    <property type="nucleotide sequence ID" value="NZ_OMOR01000001.1"/>
</dbReference>
<keyword evidence="4" id="KW-1185">Reference proteome</keyword>
<dbReference type="OrthoDB" id="58662at2"/>
<evidence type="ECO:0008006" key="5">
    <source>
        <dbReference type="Google" id="ProtNLM"/>
    </source>
</evidence>
<sequence>MLKGARRLLFRLKQTCARHAVLTLCLWPALAASDTIQSAEYTDPTTRYTHGVLGDAIEHGSLRLTLQDGRKVTITLPQSDVFEDTRPRLADLDGDGAVEVITVQSNARLGAKLAIYDAEGEVAATPNIGTRNRWLAPLGAADLDGDGTQDVAFVDRPHLAKTLRIWRFENATLTQIAELPGYTNHKIGERDIAGGIRHCNGAPEMVLANANWTQLVAITFQQERFEVKTLGRDTSRDSFAKAMACQL</sequence>
<protein>
    <recommendedName>
        <fullName evidence="5">VCBS repeat-containing protein</fullName>
    </recommendedName>
</protein>
<dbReference type="InterPro" id="IPR028994">
    <property type="entry name" value="Integrin_alpha_N"/>
</dbReference>
<organism evidence="3 4">
    <name type="scientific">Ascidiaceihabitans donghaensis</name>
    <dbReference type="NCBI Taxonomy" id="1510460"/>
    <lineage>
        <taxon>Bacteria</taxon>
        <taxon>Pseudomonadati</taxon>
        <taxon>Pseudomonadota</taxon>
        <taxon>Alphaproteobacteria</taxon>
        <taxon>Rhodobacterales</taxon>
        <taxon>Paracoccaceae</taxon>
        <taxon>Ascidiaceihabitans</taxon>
    </lineage>
</organism>
<name>A0A2R8BFK6_9RHOB</name>
<evidence type="ECO:0000313" key="3">
    <source>
        <dbReference type="EMBL" id="SPH21893.1"/>
    </source>
</evidence>
<proteinExistence type="predicted"/>